<evidence type="ECO:0000313" key="1">
    <source>
        <dbReference type="EMBL" id="AZP03472.1"/>
    </source>
</evidence>
<protein>
    <submittedName>
        <fullName evidence="1">Uncharacterized protein</fullName>
    </submittedName>
</protein>
<organism evidence="1 2">
    <name type="scientific">Jeotgalibaca ciconiae</name>
    <dbReference type="NCBI Taxonomy" id="2496265"/>
    <lineage>
        <taxon>Bacteria</taxon>
        <taxon>Bacillati</taxon>
        <taxon>Bacillota</taxon>
        <taxon>Bacilli</taxon>
        <taxon>Lactobacillales</taxon>
        <taxon>Carnobacteriaceae</taxon>
        <taxon>Jeotgalibaca</taxon>
    </lineage>
</organism>
<dbReference type="RefSeq" id="WP_126108563.1">
    <property type="nucleotide sequence ID" value="NZ_CP034465.1"/>
</dbReference>
<dbReference type="EMBL" id="CP034465">
    <property type="protein sequence ID" value="AZP03472.1"/>
    <property type="molecule type" value="Genomic_DNA"/>
</dbReference>
<name>A0A3Q9BIZ1_9LACT</name>
<accession>A0A3Q9BIZ1</accession>
<keyword evidence="2" id="KW-1185">Reference proteome</keyword>
<dbReference type="Proteomes" id="UP000273326">
    <property type="component" value="Chromosome"/>
</dbReference>
<evidence type="ECO:0000313" key="2">
    <source>
        <dbReference type="Proteomes" id="UP000273326"/>
    </source>
</evidence>
<gene>
    <name evidence="1" type="ORF">EJN90_01620</name>
</gene>
<dbReference type="AlphaFoldDB" id="A0A3Q9BIZ1"/>
<proteinExistence type="predicted"/>
<dbReference type="KEGG" id="jeh:EJN90_01620"/>
<sequence length="84" mass="9796">MNIRELVLKKEQQRSTAILSKLERALGREFREEEVIEILLNAYDNVSGQAADHMAVHLGLDHILKKEEMDRIYAFEAEVEQKDE</sequence>
<reference evidence="2" key="1">
    <citation type="submission" date="2018-12" db="EMBL/GenBank/DDBJ databases">
        <title>Complete genome sequencing of Jeotgalibaca sp. H21T32.</title>
        <authorList>
            <person name="Bae J.-W."/>
            <person name="Lee S.-Y."/>
        </authorList>
    </citation>
    <scope>NUCLEOTIDE SEQUENCE [LARGE SCALE GENOMIC DNA]</scope>
    <source>
        <strain evidence="2">H21T32</strain>
    </source>
</reference>